<comment type="caution">
    <text evidence="1">The sequence shown here is derived from an EMBL/GenBank/DDBJ whole genome shotgun (WGS) entry which is preliminary data.</text>
</comment>
<protein>
    <submittedName>
        <fullName evidence="1">Uncharacterized protein</fullName>
    </submittedName>
</protein>
<reference evidence="1 2" key="1">
    <citation type="journal article" date="2019" name="Nat. Microbiol.">
        <title>Mediterranean grassland soil C-N compound turnover is dependent on rainfall and depth, and is mediated by genomically divergent microorganisms.</title>
        <authorList>
            <person name="Diamond S."/>
            <person name="Andeer P.F."/>
            <person name="Li Z."/>
            <person name="Crits-Christoph A."/>
            <person name="Burstein D."/>
            <person name="Anantharaman K."/>
            <person name="Lane K.R."/>
            <person name="Thomas B.C."/>
            <person name="Pan C."/>
            <person name="Northen T.R."/>
            <person name="Banfield J.F."/>
        </authorList>
    </citation>
    <scope>NUCLEOTIDE SEQUENCE [LARGE SCALE GENOMIC DNA]</scope>
    <source>
        <strain evidence="1">WS_5</strain>
    </source>
</reference>
<proteinExistence type="predicted"/>
<organism evidence="1 2">
    <name type="scientific">Eiseniibacteriota bacterium</name>
    <dbReference type="NCBI Taxonomy" id="2212470"/>
    <lineage>
        <taxon>Bacteria</taxon>
        <taxon>Candidatus Eiseniibacteriota</taxon>
    </lineage>
</organism>
<gene>
    <name evidence="1" type="ORF">E6K75_09095</name>
</gene>
<sequence>MRGTLMSRLRTDVRAAARRWLHAGACPLACAVVLAAASPRAYGAPLRERILWQEDDRRDVPAAPAARDPNAVWTSTNETLLRPIGRLVNPVRLGRRVGTLFGGENVHDAADVNALGEVSNSTWFTNRIGLFPLSPERVRLGPGDGEGPSTEGSWTVIRAKTQGVTPGFDIRDGQGHVYLIKFDPPGELGTTSAA</sequence>
<dbReference type="EMBL" id="VBOV01000242">
    <property type="protein sequence ID" value="TMQ55810.1"/>
    <property type="molecule type" value="Genomic_DNA"/>
</dbReference>
<accession>A0A538SWN3</accession>
<evidence type="ECO:0000313" key="1">
    <source>
        <dbReference type="EMBL" id="TMQ55810.1"/>
    </source>
</evidence>
<feature type="non-terminal residue" evidence="1">
    <location>
        <position position="194"/>
    </location>
</feature>
<name>A0A538SWN3_UNCEI</name>
<evidence type="ECO:0000313" key="2">
    <source>
        <dbReference type="Proteomes" id="UP000320913"/>
    </source>
</evidence>
<dbReference type="Proteomes" id="UP000320913">
    <property type="component" value="Unassembled WGS sequence"/>
</dbReference>
<dbReference type="AlphaFoldDB" id="A0A538SWN3"/>